<dbReference type="EMBL" id="JBGEHV010000002">
    <property type="protein sequence ID" value="MEY8038040.1"/>
    <property type="molecule type" value="Genomic_DNA"/>
</dbReference>
<dbReference type="SUPFAM" id="SSF53187">
    <property type="entry name" value="Zn-dependent exopeptidases"/>
    <property type="match status" value="1"/>
</dbReference>
<dbReference type="InterPro" id="IPR050072">
    <property type="entry name" value="Peptidase_M20A"/>
</dbReference>
<gene>
    <name evidence="1" type="ORF">AB8O55_01395</name>
</gene>
<dbReference type="RefSeq" id="WP_345361418.1">
    <property type="nucleotide sequence ID" value="NZ_BAABII010000005.1"/>
</dbReference>
<dbReference type="Proteomes" id="UP001564626">
    <property type="component" value="Unassembled WGS sequence"/>
</dbReference>
<dbReference type="Gene3D" id="3.40.630.10">
    <property type="entry name" value="Zn peptidases"/>
    <property type="match status" value="2"/>
</dbReference>
<reference evidence="1 2" key="1">
    <citation type="submission" date="2024-08" db="EMBL/GenBank/DDBJ databases">
        <title>Genome mining of Saccharopolyspora cebuensis PGLac3 from Nigerian medicinal plant.</title>
        <authorList>
            <person name="Ezeobiora C.E."/>
            <person name="Igbokwe N.H."/>
            <person name="Amin D.H."/>
            <person name="Mendie U.E."/>
        </authorList>
    </citation>
    <scope>NUCLEOTIDE SEQUENCE [LARGE SCALE GENOMIC DNA]</scope>
    <source>
        <strain evidence="1 2">PGLac3</strain>
    </source>
</reference>
<keyword evidence="2" id="KW-1185">Reference proteome</keyword>
<dbReference type="PANTHER" id="PTHR43808">
    <property type="entry name" value="ACETYLORNITHINE DEACETYLASE"/>
    <property type="match status" value="1"/>
</dbReference>
<name>A0ABV4CAA1_9PSEU</name>
<accession>A0ABV4CAA1</accession>
<evidence type="ECO:0000313" key="2">
    <source>
        <dbReference type="Proteomes" id="UP001564626"/>
    </source>
</evidence>
<sequence length="430" mass="45417">MITDDDVALLLHLLRIPTVNPLEADPGDPPAELDRAQRAYARAARELGFEVVHRGAPPRAVLRRDDVPAAVHRAAAREDFLTAQPSQVLRLGPRSPRAATAMFNVHLDTVAGLEPVDRRGDRITGRGAIDAKGPAVALLAGIRDAVAREPALGRDLTVLVQAVAGEEGGAMGTYGTRPLVEAGYVGRLNVFCEPTGLRHLSRATASATARVRVDGHGAIDDRPDAGDNASVLLGFLAQHLARALDPAHRPGRCCVAGLRTGDRHNRVYGSGELLLNLSYASSAEGEGAQRALTAAVRTGIAEFARTFAGTREFARTAARADALTSVEWLKSGLPSLDCGDPWLEALLDRAGIARWPADEPAFTCDAIWMDGVADAATAVLGPGSLDTNNAHAEGEYADLDELREFAAAVSALLTEFAAWHRSAGRGTTTP</sequence>
<comment type="caution">
    <text evidence="1">The sequence shown here is derived from an EMBL/GenBank/DDBJ whole genome shotgun (WGS) entry which is preliminary data.</text>
</comment>
<proteinExistence type="predicted"/>
<evidence type="ECO:0000313" key="1">
    <source>
        <dbReference type="EMBL" id="MEY8038040.1"/>
    </source>
</evidence>
<dbReference type="InterPro" id="IPR002933">
    <property type="entry name" value="Peptidase_M20"/>
</dbReference>
<protein>
    <submittedName>
        <fullName evidence="1">M20/M25/M40 family metallo-hydrolase</fullName>
    </submittedName>
</protein>
<organism evidence="1 2">
    <name type="scientific">Saccharopolyspora cebuensis</name>
    <dbReference type="NCBI Taxonomy" id="418759"/>
    <lineage>
        <taxon>Bacteria</taxon>
        <taxon>Bacillati</taxon>
        <taxon>Actinomycetota</taxon>
        <taxon>Actinomycetes</taxon>
        <taxon>Pseudonocardiales</taxon>
        <taxon>Pseudonocardiaceae</taxon>
        <taxon>Saccharopolyspora</taxon>
    </lineage>
</organism>
<dbReference type="Pfam" id="PF01546">
    <property type="entry name" value="Peptidase_M20"/>
    <property type="match status" value="1"/>
</dbReference>